<organism evidence="1 2">
    <name type="scientific">Hibiscus syriacus</name>
    <name type="common">Rose of Sharon</name>
    <dbReference type="NCBI Taxonomy" id="106335"/>
    <lineage>
        <taxon>Eukaryota</taxon>
        <taxon>Viridiplantae</taxon>
        <taxon>Streptophyta</taxon>
        <taxon>Embryophyta</taxon>
        <taxon>Tracheophyta</taxon>
        <taxon>Spermatophyta</taxon>
        <taxon>Magnoliopsida</taxon>
        <taxon>eudicotyledons</taxon>
        <taxon>Gunneridae</taxon>
        <taxon>Pentapetalae</taxon>
        <taxon>rosids</taxon>
        <taxon>malvids</taxon>
        <taxon>Malvales</taxon>
        <taxon>Malvaceae</taxon>
        <taxon>Malvoideae</taxon>
        <taxon>Hibiscus</taxon>
    </lineage>
</organism>
<gene>
    <name evidence="1" type="ORF">F3Y22_tig00112888pilonHSYRG00043</name>
</gene>
<dbReference type="EMBL" id="VEPZ02001664">
    <property type="protein sequence ID" value="KAE8663798.1"/>
    <property type="molecule type" value="Genomic_DNA"/>
</dbReference>
<name>A0A6A2WSI1_HIBSY</name>
<keyword evidence="2" id="KW-1185">Reference proteome</keyword>
<evidence type="ECO:0000313" key="1">
    <source>
        <dbReference type="EMBL" id="KAE8663798.1"/>
    </source>
</evidence>
<reference evidence="1" key="1">
    <citation type="submission" date="2019-09" db="EMBL/GenBank/DDBJ databases">
        <title>Draft genome information of white flower Hibiscus syriacus.</title>
        <authorList>
            <person name="Kim Y.-M."/>
        </authorList>
    </citation>
    <scope>NUCLEOTIDE SEQUENCE [LARGE SCALE GENOMIC DNA]</scope>
    <source>
        <strain evidence="1">YM2019G1</strain>
    </source>
</reference>
<sequence>MKAAKFDQSRLLQQTICYHKPTNWSFTVAWGYSVHVYETVMPRSFLRKPLETFQPFKKSARPPLYMFNTRLPWVDPSCQAAHAFFLESVERSGGGFVKNMYRRKSPRNLAPCSASGNHSAEHIEYVRVTLQATRRKQEAKIECCDVEYVNGSNVADIKLRTCISGEVIA</sequence>
<dbReference type="Proteomes" id="UP000436088">
    <property type="component" value="Unassembled WGS sequence"/>
</dbReference>
<proteinExistence type="predicted"/>
<dbReference type="InterPro" id="IPR006740">
    <property type="entry name" value="DUF604"/>
</dbReference>
<dbReference type="PANTHER" id="PTHR10811">
    <property type="entry name" value="FRINGE-RELATED"/>
    <property type="match status" value="1"/>
</dbReference>
<evidence type="ECO:0000313" key="2">
    <source>
        <dbReference type="Proteomes" id="UP000436088"/>
    </source>
</evidence>
<comment type="caution">
    <text evidence="1">The sequence shown here is derived from an EMBL/GenBank/DDBJ whole genome shotgun (WGS) entry which is preliminary data.</text>
</comment>
<dbReference type="GO" id="GO:0016301">
    <property type="term" value="F:kinase activity"/>
    <property type="evidence" value="ECO:0007669"/>
    <property type="project" value="UniProtKB-KW"/>
</dbReference>
<dbReference type="AlphaFoldDB" id="A0A6A2WSI1"/>
<protein>
    <submittedName>
        <fullName evidence="1">NAD(H) kinase 1-like isoform X1</fullName>
    </submittedName>
</protein>
<dbReference type="Pfam" id="PF04646">
    <property type="entry name" value="DUF604"/>
    <property type="match status" value="1"/>
</dbReference>
<accession>A0A6A2WSI1</accession>